<keyword evidence="6" id="KW-0460">Magnesium</keyword>
<keyword evidence="3 10" id="KW-0132">Cell division</keyword>
<dbReference type="EMBL" id="CP010311">
    <property type="protein sequence ID" value="AJF07410.1"/>
    <property type="molecule type" value="Genomic_DNA"/>
</dbReference>
<protein>
    <recommendedName>
        <fullName evidence="10">Probable GTP-binding protein EngB</fullName>
    </recommendedName>
</protein>
<comment type="similarity">
    <text evidence="2 10">Belongs to the TRAFAC class TrmE-Era-EngA-EngB-Septin-like GTPase superfamily. EngB GTPase family.</text>
</comment>
<dbReference type="GO" id="GO:0005829">
    <property type="term" value="C:cytosol"/>
    <property type="evidence" value="ECO:0007669"/>
    <property type="project" value="TreeGrafter"/>
</dbReference>
<keyword evidence="13" id="KW-1185">Reference proteome</keyword>
<dbReference type="InterPro" id="IPR006073">
    <property type="entry name" value="GTP-bd"/>
</dbReference>
<proteinExistence type="inferred from homology"/>
<dbReference type="PROSITE" id="PS51706">
    <property type="entry name" value="G_ENGB"/>
    <property type="match status" value="1"/>
</dbReference>
<evidence type="ECO:0000256" key="8">
    <source>
        <dbReference type="ARBA" id="ARBA00023210"/>
    </source>
</evidence>
<sequence>MQISSAVFLKSALKPVQYPEADRPEIAFAGRSNVGKSSMINCLLNRRGLVRTSSTPGRTQMLNFFDINERFRFVDLPGYGFARVPMAVKKSWGPMIRAYLESRSTLRGVVFILDIRRIPSEEDLRLLDWLEEYGCPTIMAVTKADKLARSRRDRQIETIASTCGLPVDAFTLFSATTRQGKDEIWERIETALELPTPSA</sequence>
<evidence type="ECO:0000256" key="3">
    <source>
        <dbReference type="ARBA" id="ARBA00022618"/>
    </source>
</evidence>
<dbReference type="CDD" id="cd01876">
    <property type="entry name" value="YihA_EngB"/>
    <property type="match status" value="1"/>
</dbReference>
<dbReference type="Pfam" id="PF01926">
    <property type="entry name" value="MMR_HSR1"/>
    <property type="match status" value="1"/>
</dbReference>
<organism evidence="12 13">
    <name type="scientific">Geoalkalibacter subterraneus</name>
    <dbReference type="NCBI Taxonomy" id="483547"/>
    <lineage>
        <taxon>Bacteria</taxon>
        <taxon>Pseudomonadati</taxon>
        <taxon>Thermodesulfobacteriota</taxon>
        <taxon>Desulfuromonadia</taxon>
        <taxon>Desulfuromonadales</taxon>
        <taxon>Geoalkalibacteraceae</taxon>
        <taxon>Geoalkalibacter</taxon>
    </lineage>
</organism>
<dbReference type="RefSeq" id="WP_040201311.1">
    <property type="nucleotide sequence ID" value="NZ_CP010311.1"/>
</dbReference>
<dbReference type="PANTHER" id="PTHR11649:SF13">
    <property type="entry name" value="ENGB-TYPE G DOMAIN-CONTAINING PROTEIN"/>
    <property type="match status" value="1"/>
</dbReference>
<dbReference type="STRING" id="483547.GSUB_13705"/>
<evidence type="ECO:0000256" key="9">
    <source>
        <dbReference type="ARBA" id="ARBA00023306"/>
    </source>
</evidence>
<dbReference type="GO" id="GO:0046872">
    <property type="term" value="F:metal ion binding"/>
    <property type="evidence" value="ECO:0007669"/>
    <property type="project" value="UniProtKB-KW"/>
</dbReference>
<keyword evidence="5 10" id="KW-0547">Nucleotide-binding</keyword>
<gene>
    <name evidence="10" type="primary">engB</name>
    <name evidence="12" type="ORF">GSUB_13705</name>
</gene>
<dbReference type="KEGG" id="gsb:GSUB_13705"/>
<evidence type="ECO:0000259" key="11">
    <source>
        <dbReference type="PROSITE" id="PS51706"/>
    </source>
</evidence>
<evidence type="ECO:0000256" key="5">
    <source>
        <dbReference type="ARBA" id="ARBA00022741"/>
    </source>
</evidence>
<name>A0A0B5FTB2_9BACT</name>
<feature type="domain" description="EngB-type G" evidence="11">
    <location>
        <begin position="22"/>
        <end position="194"/>
    </location>
</feature>
<accession>A0A0B5FTB2</accession>
<evidence type="ECO:0000256" key="10">
    <source>
        <dbReference type="HAMAP-Rule" id="MF_00321"/>
    </source>
</evidence>
<dbReference type="Proteomes" id="UP000035036">
    <property type="component" value="Chromosome"/>
</dbReference>
<evidence type="ECO:0000256" key="4">
    <source>
        <dbReference type="ARBA" id="ARBA00022723"/>
    </source>
</evidence>
<dbReference type="HAMAP" id="MF_00321">
    <property type="entry name" value="GTPase_EngB"/>
    <property type="match status" value="1"/>
</dbReference>
<comment type="cofactor">
    <cofactor evidence="1">
        <name>Mg(2+)</name>
        <dbReference type="ChEBI" id="CHEBI:18420"/>
    </cofactor>
</comment>
<keyword evidence="7 10" id="KW-0342">GTP-binding</keyword>
<evidence type="ECO:0000313" key="13">
    <source>
        <dbReference type="Proteomes" id="UP000035036"/>
    </source>
</evidence>
<dbReference type="SUPFAM" id="SSF52540">
    <property type="entry name" value="P-loop containing nucleoside triphosphate hydrolases"/>
    <property type="match status" value="1"/>
</dbReference>
<dbReference type="HOGENOM" id="CLU_033732_3_0_7"/>
<keyword evidence="9 10" id="KW-0131">Cell cycle</keyword>
<dbReference type="AlphaFoldDB" id="A0A0B5FTB2"/>
<dbReference type="GO" id="GO:0005525">
    <property type="term" value="F:GTP binding"/>
    <property type="evidence" value="ECO:0007669"/>
    <property type="project" value="UniProtKB-UniRule"/>
</dbReference>
<dbReference type="PANTHER" id="PTHR11649">
    <property type="entry name" value="MSS1/TRME-RELATED GTP-BINDING PROTEIN"/>
    <property type="match status" value="1"/>
</dbReference>
<dbReference type="Gene3D" id="3.40.50.300">
    <property type="entry name" value="P-loop containing nucleotide triphosphate hydrolases"/>
    <property type="match status" value="1"/>
</dbReference>
<evidence type="ECO:0000256" key="2">
    <source>
        <dbReference type="ARBA" id="ARBA00009638"/>
    </source>
</evidence>
<evidence type="ECO:0000256" key="6">
    <source>
        <dbReference type="ARBA" id="ARBA00022842"/>
    </source>
</evidence>
<keyword evidence="4" id="KW-0479">Metal-binding</keyword>
<dbReference type="InterPro" id="IPR030393">
    <property type="entry name" value="G_ENGB_dom"/>
</dbReference>
<evidence type="ECO:0000256" key="7">
    <source>
        <dbReference type="ARBA" id="ARBA00023134"/>
    </source>
</evidence>
<evidence type="ECO:0000313" key="12">
    <source>
        <dbReference type="EMBL" id="AJF07410.1"/>
    </source>
</evidence>
<dbReference type="GO" id="GO:0000917">
    <property type="term" value="P:division septum assembly"/>
    <property type="evidence" value="ECO:0007669"/>
    <property type="project" value="UniProtKB-KW"/>
</dbReference>
<keyword evidence="8 10" id="KW-0717">Septation</keyword>
<reference evidence="12 13" key="1">
    <citation type="journal article" date="2015" name="Genome Announc.">
        <title>Genomes of Geoalkalibacter ferrihydriticus Z-0531T and Geoalkalibacter subterraneus Red1T, Two Haloalkaliphilic Metal-Reducing Deltaproteobacteria.</title>
        <authorList>
            <person name="Badalamenti J.P."/>
            <person name="Krajmalnik-Brown R."/>
            <person name="Torres C.I."/>
            <person name="Bond D.R."/>
        </authorList>
    </citation>
    <scope>NUCLEOTIDE SEQUENCE [LARGE SCALE GENOMIC DNA]</scope>
    <source>
        <strain evidence="12 13">Red1</strain>
    </source>
</reference>
<dbReference type="InterPro" id="IPR019987">
    <property type="entry name" value="GTP-bd_ribosome_bio_YsxC"/>
</dbReference>
<dbReference type="InterPro" id="IPR027417">
    <property type="entry name" value="P-loop_NTPase"/>
</dbReference>
<evidence type="ECO:0000256" key="1">
    <source>
        <dbReference type="ARBA" id="ARBA00001946"/>
    </source>
</evidence>
<dbReference type="OrthoDB" id="9804921at2"/>
<comment type="function">
    <text evidence="10">Necessary for normal cell division and for the maintenance of normal septation.</text>
</comment>
<dbReference type="NCBIfam" id="TIGR03598">
    <property type="entry name" value="GTPase_YsxC"/>
    <property type="match status" value="1"/>
</dbReference>
<dbReference type="FunFam" id="3.40.50.300:FF:000098">
    <property type="entry name" value="Probable GTP-binding protein EngB"/>
    <property type="match status" value="1"/>
</dbReference>